<feature type="domain" description="RYYR-CCHC" evidence="2">
    <location>
        <begin position="142"/>
        <end position="222"/>
    </location>
</feature>
<dbReference type="EMBL" id="UYRW01004139">
    <property type="protein sequence ID" value="VDM92207.1"/>
    <property type="molecule type" value="Genomic_DNA"/>
</dbReference>
<dbReference type="AlphaFoldDB" id="A0A182ELQ3"/>
<reference evidence="3 4" key="2">
    <citation type="submission" date="2018-08" db="EMBL/GenBank/DDBJ databases">
        <authorList>
            <person name="Laetsch R D."/>
            <person name="Stevens L."/>
            <person name="Kumar S."/>
            <person name="Blaxter L. M."/>
        </authorList>
    </citation>
    <scope>NUCLEOTIDE SEQUENCE [LARGE SCALE GENOMIC DNA]</scope>
</reference>
<feature type="region of interest" description="Disordered" evidence="1">
    <location>
        <begin position="1"/>
        <end position="21"/>
    </location>
</feature>
<evidence type="ECO:0000259" key="2">
    <source>
        <dbReference type="Pfam" id="PF23674"/>
    </source>
</evidence>
<feature type="compositionally biased region" description="Acidic residues" evidence="1">
    <location>
        <begin position="12"/>
        <end position="21"/>
    </location>
</feature>
<proteinExistence type="predicted"/>
<dbReference type="Pfam" id="PF23674">
    <property type="entry name" value="RYYR-CCHC"/>
    <property type="match status" value="1"/>
</dbReference>
<dbReference type="Proteomes" id="UP000271087">
    <property type="component" value="Unassembled WGS sequence"/>
</dbReference>
<dbReference type="OrthoDB" id="5822780at2759"/>
<keyword evidence="4" id="KW-1185">Reference proteome</keyword>
<dbReference type="InterPro" id="IPR057001">
    <property type="entry name" value="RYYR-CCHC"/>
</dbReference>
<name>A0A182ELQ3_ONCOC</name>
<accession>A0A182ELQ3</accession>
<dbReference type="WBParaSite" id="nOo.2.0.1.t09043-RA">
    <property type="protein sequence ID" value="nOo.2.0.1.t09043-RA"/>
    <property type="gene ID" value="nOo.2.0.1.g09043"/>
</dbReference>
<evidence type="ECO:0000313" key="3">
    <source>
        <dbReference type="EMBL" id="VDM92207.1"/>
    </source>
</evidence>
<evidence type="ECO:0000313" key="4">
    <source>
        <dbReference type="Proteomes" id="UP000271087"/>
    </source>
</evidence>
<evidence type="ECO:0000256" key="1">
    <source>
        <dbReference type="SAM" id="MobiDB-lite"/>
    </source>
</evidence>
<organism evidence="5">
    <name type="scientific">Onchocerca ochengi</name>
    <name type="common">Filarial nematode worm</name>
    <dbReference type="NCBI Taxonomy" id="42157"/>
    <lineage>
        <taxon>Eukaryota</taxon>
        <taxon>Metazoa</taxon>
        <taxon>Ecdysozoa</taxon>
        <taxon>Nematoda</taxon>
        <taxon>Chromadorea</taxon>
        <taxon>Rhabditida</taxon>
        <taxon>Spirurina</taxon>
        <taxon>Spiruromorpha</taxon>
        <taxon>Filarioidea</taxon>
        <taxon>Onchocercidae</taxon>
        <taxon>Onchocerca</taxon>
    </lineage>
</organism>
<evidence type="ECO:0000313" key="5">
    <source>
        <dbReference type="WBParaSite" id="nOo.2.0.1.t09043-RA"/>
    </source>
</evidence>
<sequence length="347" mass="40010">MITAGRLKKEDEESVTSEVNVEDEEHVQISRYDCRKAKKRKHNIFSNPRNNYSESFLEDGHGIVFGTQEQKLIYDGLLLKYLNGEIKSLSEVCRLVKDQLGLEISAPTLSRRLRHINRNAESNDEQERKRKMGVLKGFTIMQRALSSRYNASLLTVMDDKTKEIRQYAYMKSSVDGRKEYYRCNRCLRAKRKSGSGKGAQASIIVYDGEIIGDKPPEHHADCEPVSYEEIASITSQRESRAFEREENEQVRQVLRNRQLLLKQTESLEPPQLSPIEGDELAEFDDESNGTGFVEPQRQVVEDKKKRMERILSAVLLLLDELDGENLLTVIEEAQYRVAELPRRSLLR</sequence>
<reference evidence="5" key="1">
    <citation type="submission" date="2016-06" db="UniProtKB">
        <authorList>
            <consortium name="WormBaseParasite"/>
        </authorList>
    </citation>
    <scope>IDENTIFICATION</scope>
</reference>
<gene>
    <name evidence="3" type="ORF">NOO_LOCUS9043</name>
</gene>
<protein>
    <submittedName>
        <fullName evidence="5">BEN domain-containing protein</fullName>
    </submittedName>
</protein>